<sequence>MKKVVLALTFALALSGVTFATTNQRAEAATGHNWMSTMQYKSEAAELHFPYVNGQVKQCTIYNQYVRDYAECVNHPGEVEIGAWMFNGQTHSLSH</sequence>
<organism evidence="2 3">
    <name type="scientific">Tumebacillus lipolyticus</name>
    <dbReference type="NCBI Taxonomy" id="1280370"/>
    <lineage>
        <taxon>Bacteria</taxon>
        <taxon>Bacillati</taxon>
        <taxon>Bacillota</taxon>
        <taxon>Bacilli</taxon>
        <taxon>Bacillales</taxon>
        <taxon>Alicyclobacillaceae</taxon>
        <taxon>Tumebacillus</taxon>
    </lineage>
</organism>
<evidence type="ECO:0000256" key="1">
    <source>
        <dbReference type="SAM" id="SignalP"/>
    </source>
</evidence>
<feature type="signal peptide" evidence="1">
    <location>
        <begin position="1"/>
        <end position="20"/>
    </location>
</feature>
<evidence type="ECO:0000313" key="3">
    <source>
        <dbReference type="Proteomes" id="UP001597343"/>
    </source>
</evidence>
<keyword evidence="1" id="KW-0732">Signal</keyword>
<dbReference type="Proteomes" id="UP001597343">
    <property type="component" value="Unassembled WGS sequence"/>
</dbReference>
<reference evidence="3" key="1">
    <citation type="journal article" date="2019" name="Int. J. Syst. Evol. Microbiol.">
        <title>The Global Catalogue of Microorganisms (GCM) 10K type strain sequencing project: providing services to taxonomists for standard genome sequencing and annotation.</title>
        <authorList>
            <consortium name="The Broad Institute Genomics Platform"/>
            <consortium name="The Broad Institute Genome Sequencing Center for Infectious Disease"/>
            <person name="Wu L."/>
            <person name="Ma J."/>
        </authorList>
    </citation>
    <scope>NUCLEOTIDE SEQUENCE [LARGE SCALE GENOMIC DNA]</scope>
    <source>
        <strain evidence="3">CGMCC 1.13574</strain>
    </source>
</reference>
<feature type="chain" id="PRO_5045182964" evidence="1">
    <location>
        <begin position="21"/>
        <end position="95"/>
    </location>
</feature>
<dbReference type="EMBL" id="JBHUIO010000002">
    <property type="protein sequence ID" value="MFD2168498.1"/>
    <property type="molecule type" value="Genomic_DNA"/>
</dbReference>
<comment type="caution">
    <text evidence="2">The sequence shown here is derived from an EMBL/GenBank/DDBJ whole genome shotgun (WGS) entry which is preliminary data.</text>
</comment>
<gene>
    <name evidence="2" type="ORF">ACFSOY_00515</name>
</gene>
<evidence type="ECO:0000313" key="2">
    <source>
        <dbReference type="EMBL" id="MFD2168498.1"/>
    </source>
</evidence>
<accession>A0ABW4ZS32</accession>
<keyword evidence="3" id="KW-1185">Reference proteome</keyword>
<protein>
    <submittedName>
        <fullName evidence="2">Uncharacterized protein</fullName>
    </submittedName>
</protein>
<proteinExistence type="predicted"/>
<dbReference type="RefSeq" id="WP_386043263.1">
    <property type="nucleotide sequence ID" value="NZ_JBHUIO010000002.1"/>
</dbReference>
<name>A0ABW4ZS32_9BACL</name>